<evidence type="ECO:0000313" key="1">
    <source>
        <dbReference type="EMBL" id="OAA63228.1"/>
    </source>
</evidence>
<protein>
    <submittedName>
        <fullName evidence="1">Uncharacterized protein</fullName>
    </submittedName>
</protein>
<sequence length="131" mass="14520">MSLPFETLTVNRFKAGHAGASHTVFVNQLIRTFGDSKSSLASLSRIMESWLVYGRCPSNFLKIERLTEDDVRTQTNLSIPYWGEVDDSPFRRQVDLEESDHGRAAQPSASGSANCSFEASLDVSTSIPTIY</sequence>
<dbReference type="EMBL" id="AZHF01000016">
    <property type="protein sequence ID" value="OAA63228.1"/>
    <property type="molecule type" value="Genomic_DNA"/>
</dbReference>
<organism evidence="1 2">
    <name type="scientific">Akanthomyces lecanii RCEF 1005</name>
    <dbReference type="NCBI Taxonomy" id="1081108"/>
    <lineage>
        <taxon>Eukaryota</taxon>
        <taxon>Fungi</taxon>
        <taxon>Dikarya</taxon>
        <taxon>Ascomycota</taxon>
        <taxon>Pezizomycotina</taxon>
        <taxon>Sordariomycetes</taxon>
        <taxon>Hypocreomycetidae</taxon>
        <taxon>Hypocreales</taxon>
        <taxon>Cordycipitaceae</taxon>
        <taxon>Akanthomyces</taxon>
        <taxon>Cordyceps confragosa</taxon>
    </lineage>
</organism>
<gene>
    <name evidence="1" type="ORF">LEL_10693</name>
</gene>
<reference evidence="1 2" key="1">
    <citation type="journal article" date="2016" name="Genome Biol. Evol.">
        <title>Divergent and convergent evolution of fungal pathogenicity.</title>
        <authorList>
            <person name="Shang Y."/>
            <person name="Xiao G."/>
            <person name="Zheng P."/>
            <person name="Cen K."/>
            <person name="Zhan S."/>
            <person name="Wang C."/>
        </authorList>
    </citation>
    <scope>NUCLEOTIDE SEQUENCE [LARGE SCALE GENOMIC DNA]</scope>
    <source>
        <strain evidence="1 2">RCEF 1005</strain>
    </source>
</reference>
<comment type="caution">
    <text evidence="1">The sequence shown here is derived from an EMBL/GenBank/DDBJ whole genome shotgun (WGS) entry which is preliminary data.</text>
</comment>
<accession>A0A167W1R8</accession>
<dbReference type="AlphaFoldDB" id="A0A167W1R8"/>
<evidence type="ECO:0000313" key="2">
    <source>
        <dbReference type="Proteomes" id="UP000076881"/>
    </source>
</evidence>
<keyword evidence="2" id="KW-1185">Reference proteome</keyword>
<name>A0A167W1R8_CORDF</name>
<dbReference type="Proteomes" id="UP000076881">
    <property type="component" value="Unassembled WGS sequence"/>
</dbReference>
<proteinExistence type="predicted"/>